<dbReference type="GO" id="GO:0016020">
    <property type="term" value="C:membrane"/>
    <property type="evidence" value="ECO:0007669"/>
    <property type="project" value="InterPro"/>
</dbReference>
<dbReference type="EMBL" id="KN549507">
    <property type="protein sequence ID" value="KHJ97147.1"/>
    <property type="molecule type" value="Genomic_DNA"/>
</dbReference>
<dbReference type="FunFam" id="3.40.50.300:FF:001598">
    <property type="entry name" value="ABC transporter ced-7"/>
    <property type="match status" value="1"/>
</dbReference>
<dbReference type="CDD" id="cd03263">
    <property type="entry name" value="ABC_subfamily_A"/>
    <property type="match status" value="1"/>
</dbReference>
<proteinExistence type="predicted"/>
<accession>A0A0B1TMX7</accession>
<dbReference type="InterPro" id="IPR026082">
    <property type="entry name" value="ABCA"/>
</dbReference>
<dbReference type="GO" id="GO:0005319">
    <property type="term" value="F:lipid transporter activity"/>
    <property type="evidence" value="ECO:0007669"/>
    <property type="project" value="TreeGrafter"/>
</dbReference>
<dbReference type="GO" id="GO:0005524">
    <property type="term" value="F:ATP binding"/>
    <property type="evidence" value="ECO:0007669"/>
    <property type="project" value="UniProtKB-KW"/>
</dbReference>
<evidence type="ECO:0000256" key="2">
    <source>
        <dbReference type="ARBA" id="ARBA00022840"/>
    </source>
</evidence>
<dbReference type="PANTHER" id="PTHR19229">
    <property type="entry name" value="ATP-BINDING CASSETTE TRANSPORTER SUBFAMILY A ABCA"/>
    <property type="match status" value="1"/>
</dbReference>
<dbReference type="GO" id="GO:0140359">
    <property type="term" value="F:ABC-type transporter activity"/>
    <property type="evidence" value="ECO:0007669"/>
    <property type="project" value="InterPro"/>
</dbReference>
<dbReference type="Gene3D" id="3.40.50.300">
    <property type="entry name" value="P-loop containing nucleotide triphosphate hydrolases"/>
    <property type="match status" value="1"/>
</dbReference>
<keyword evidence="1" id="KW-0547">Nucleotide-binding</keyword>
<dbReference type="PROSITE" id="PS50893">
    <property type="entry name" value="ABC_TRANSPORTER_2"/>
    <property type="match status" value="1"/>
</dbReference>
<gene>
    <name evidence="4" type="ORF">OESDEN_02874</name>
</gene>
<name>A0A0B1TMX7_OESDE</name>
<keyword evidence="2 4" id="KW-0067">ATP-binding</keyword>
<dbReference type="PANTHER" id="PTHR19229:SF250">
    <property type="entry name" value="ABC TRANSPORTER DOMAIN-CONTAINING PROTEIN-RELATED"/>
    <property type="match status" value="1"/>
</dbReference>
<dbReference type="OrthoDB" id="10255969at2759"/>
<dbReference type="Proteomes" id="UP000053660">
    <property type="component" value="Unassembled WGS sequence"/>
</dbReference>
<reference evidence="4 5" key="1">
    <citation type="submission" date="2014-03" db="EMBL/GenBank/DDBJ databases">
        <title>Draft genome of the hookworm Oesophagostomum dentatum.</title>
        <authorList>
            <person name="Mitreva M."/>
        </authorList>
    </citation>
    <scope>NUCLEOTIDE SEQUENCE [LARGE SCALE GENOMIC DNA]</scope>
    <source>
        <strain evidence="4 5">OD-Hann</strain>
    </source>
</reference>
<protein>
    <submittedName>
        <fullName evidence="4">ABC transporter, ATP-binding protein</fullName>
    </submittedName>
</protein>
<dbReference type="AlphaFoldDB" id="A0A0B1TMX7"/>
<dbReference type="SMART" id="SM00382">
    <property type="entry name" value="AAA"/>
    <property type="match status" value="1"/>
</dbReference>
<dbReference type="InterPro" id="IPR017871">
    <property type="entry name" value="ABC_transporter-like_CS"/>
</dbReference>
<evidence type="ECO:0000256" key="1">
    <source>
        <dbReference type="ARBA" id="ARBA00022741"/>
    </source>
</evidence>
<evidence type="ECO:0000313" key="5">
    <source>
        <dbReference type="Proteomes" id="UP000053660"/>
    </source>
</evidence>
<feature type="domain" description="ABC transporter" evidence="3">
    <location>
        <begin position="14"/>
        <end position="239"/>
    </location>
</feature>
<dbReference type="InterPro" id="IPR003439">
    <property type="entry name" value="ABC_transporter-like_ATP-bd"/>
</dbReference>
<dbReference type="InterPro" id="IPR027417">
    <property type="entry name" value="P-loop_NTPase"/>
</dbReference>
<sequence length="248" mass="27451">MPRFEYRALPPLNTAFSEVYFLVHCILADCVKRTSYGVRAEDCFGLVGASGAGKTSTFDIITGLRFANDGHVFIGNQYVNSTQGIGYCPQFDAMLPRLSCRLNMTIIAGLIGYRYPEKVVEEMLRFLELQQHANKAFGRCSGGQRRRISIGVALLNPSKLVILDEPTAGIDPKTRHRVWALLQAVRISGRALLLSSHSMEECEAICSRIGILVKGRLTAIGPSQALKTMYVLFMCYIISPNDVLPDTK</sequence>
<dbReference type="SUPFAM" id="SSF52540">
    <property type="entry name" value="P-loop containing nucleoside triphosphate hydrolases"/>
    <property type="match status" value="1"/>
</dbReference>
<dbReference type="InterPro" id="IPR003593">
    <property type="entry name" value="AAA+_ATPase"/>
</dbReference>
<evidence type="ECO:0000313" key="4">
    <source>
        <dbReference type="EMBL" id="KHJ97147.1"/>
    </source>
</evidence>
<dbReference type="Pfam" id="PF00005">
    <property type="entry name" value="ABC_tran"/>
    <property type="match status" value="1"/>
</dbReference>
<organism evidence="4 5">
    <name type="scientific">Oesophagostomum dentatum</name>
    <name type="common">Nodular worm</name>
    <dbReference type="NCBI Taxonomy" id="61180"/>
    <lineage>
        <taxon>Eukaryota</taxon>
        <taxon>Metazoa</taxon>
        <taxon>Ecdysozoa</taxon>
        <taxon>Nematoda</taxon>
        <taxon>Chromadorea</taxon>
        <taxon>Rhabditida</taxon>
        <taxon>Rhabditina</taxon>
        <taxon>Rhabditomorpha</taxon>
        <taxon>Strongyloidea</taxon>
        <taxon>Strongylidae</taxon>
        <taxon>Oesophagostomum</taxon>
    </lineage>
</organism>
<evidence type="ECO:0000259" key="3">
    <source>
        <dbReference type="PROSITE" id="PS50893"/>
    </source>
</evidence>
<dbReference type="PROSITE" id="PS00211">
    <property type="entry name" value="ABC_TRANSPORTER_1"/>
    <property type="match status" value="1"/>
</dbReference>
<keyword evidence="5" id="KW-1185">Reference proteome</keyword>
<dbReference type="GO" id="GO:0016887">
    <property type="term" value="F:ATP hydrolysis activity"/>
    <property type="evidence" value="ECO:0007669"/>
    <property type="project" value="InterPro"/>
</dbReference>